<evidence type="ECO:0000313" key="1">
    <source>
        <dbReference type="EMBL" id="EFN82968.1"/>
    </source>
</evidence>
<proteinExistence type="predicted"/>
<keyword evidence="2" id="KW-1185">Reference proteome</keyword>
<organism evidence="2">
    <name type="scientific">Harpegnathos saltator</name>
    <name type="common">Jerdon's jumping ant</name>
    <dbReference type="NCBI Taxonomy" id="610380"/>
    <lineage>
        <taxon>Eukaryota</taxon>
        <taxon>Metazoa</taxon>
        <taxon>Ecdysozoa</taxon>
        <taxon>Arthropoda</taxon>
        <taxon>Hexapoda</taxon>
        <taxon>Insecta</taxon>
        <taxon>Pterygota</taxon>
        <taxon>Neoptera</taxon>
        <taxon>Endopterygota</taxon>
        <taxon>Hymenoptera</taxon>
        <taxon>Apocrita</taxon>
        <taxon>Aculeata</taxon>
        <taxon>Formicoidea</taxon>
        <taxon>Formicidae</taxon>
        <taxon>Ponerinae</taxon>
        <taxon>Ponerini</taxon>
        <taxon>Harpegnathos</taxon>
    </lineage>
</organism>
<sequence length="80" mass="10014">KAHRKKRRWTVRPINKQRRNKEHFHNLFYDMKRVDEEHFIKYTRMSSECFYILLNLIKHKLVKRSNRPSISPEHRLVITL</sequence>
<dbReference type="EMBL" id="GL449358">
    <property type="protein sequence ID" value="EFN82968.1"/>
    <property type="molecule type" value="Genomic_DNA"/>
</dbReference>
<name>E2BMW4_HARSA</name>
<dbReference type="Proteomes" id="UP000008237">
    <property type="component" value="Unassembled WGS sequence"/>
</dbReference>
<accession>E2BMW4</accession>
<feature type="non-terminal residue" evidence="1">
    <location>
        <position position="80"/>
    </location>
</feature>
<dbReference type="OMA" id="HEELIFI"/>
<gene>
    <name evidence="1" type="ORF">EAI_05724</name>
</gene>
<feature type="non-terminal residue" evidence="1">
    <location>
        <position position="1"/>
    </location>
</feature>
<reference evidence="1 2" key="1">
    <citation type="journal article" date="2010" name="Science">
        <title>Genomic comparison of the ants Camponotus floridanus and Harpegnathos saltator.</title>
        <authorList>
            <person name="Bonasio R."/>
            <person name="Zhang G."/>
            <person name="Ye C."/>
            <person name="Mutti N.S."/>
            <person name="Fang X."/>
            <person name="Qin N."/>
            <person name="Donahue G."/>
            <person name="Yang P."/>
            <person name="Li Q."/>
            <person name="Li C."/>
            <person name="Zhang P."/>
            <person name="Huang Z."/>
            <person name="Berger S.L."/>
            <person name="Reinberg D."/>
            <person name="Wang J."/>
            <person name="Liebig J."/>
        </authorList>
    </citation>
    <scope>NUCLEOTIDE SEQUENCE [LARGE SCALE GENOMIC DNA]</scope>
    <source>
        <strain evidence="1 2">R22 G/1</strain>
    </source>
</reference>
<dbReference type="InParanoid" id="E2BMW4"/>
<protein>
    <submittedName>
        <fullName evidence="1">Uncharacterized protein</fullName>
    </submittedName>
</protein>
<dbReference type="AlphaFoldDB" id="E2BMW4"/>
<evidence type="ECO:0000313" key="2">
    <source>
        <dbReference type="Proteomes" id="UP000008237"/>
    </source>
</evidence>